<dbReference type="EMBL" id="QZWG01000017">
    <property type="protein sequence ID" value="RZB55349.1"/>
    <property type="molecule type" value="Genomic_DNA"/>
</dbReference>
<dbReference type="Proteomes" id="UP000289340">
    <property type="component" value="Chromosome 17"/>
</dbReference>
<dbReference type="AlphaFoldDB" id="A0A445G281"/>
<gene>
    <name evidence="2" type="ORF">D0Y65_044943</name>
</gene>
<accession>A0A445G281</accession>
<proteinExistence type="predicted"/>
<feature type="transmembrane region" description="Helical" evidence="1">
    <location>
        <begin position="31"/>
        <end position="50"/>
    </location>
</feature>
<organism evidence="2 3">
    <name type="scientific">Glycine soja</name>
    <name type="common">Wild soybean</name>
    <dbReference type="NCBI Taxonomy" id="3848"/>
    <lineage>
        <taxon>Eukaryota</taxon>
        <taxon>Viridiplantae</taxon>
        <taxon>Streptophyta</taxon>
        <taxon>Embryophyta</taxon>
        <taxon>Tracheophyta</taxon>
        <taxon>Spermatophyta</taxon>
        <taxon>Magnoliopsida</taxon>
        <taxon>eudicotyledons</taxon>
        <taxon>Gunneridae</taxon>
        <taxon>Pentapetalae</taxon>
        <taxon>rosids</taxon>
        <taxon>fabids</taxon>
        <taxon>Fabales</taxon>
        <taxon>Fabaceae</taxon>
        <taxon>Papilionoideae</taxon>
        <taxon>50 kb inversion clade</taxon>
        <taxon>NPAAA clade</taxon>
        <taxon>indigoferoid/millettioid clade</taxon>
        <taxon>Phaseoleae</taxon>
        <taxon>Glycine</taxon>
        <taxon>Glycine subgen. Soja</taxon>
    </lineage>
</organism>
<keyword evidence="1" id="KW-1133">Transmembrane helix</keyword>
<evidence type="ECO:0000256" key="1">
    <source>
        <dbReference type="SAM" id="Phobius"/>
    </source>
</evidence>
<comment type="caution">
    <text evidence="2">The sequence shown here is derived from an EMBL/GenBank/DDBJ whole genome shotgun (WGS) entry which is preliminary data.</text>
</comment>
<keyword evidence="3" id="KW-1185">Reference proteome</keyword>
<keyword evidence="1" id="KW-0472">Membrane</keyword>
<name>A0A445G281_GLYSO</name>
<protein>
    <submittedName>
        <fullName evidence="2">Uncharacterized protein</fullName>
    </submittedName>
</protein>
<evidence type="ECO:0000313" key="3">
    <source>
        <dbReference type="Proteomes" id="UP000289340"/>
    </source>
</evidence>
<reference evidence="2 3" key="1">
    <citation type="submission" date="2018-09" db="EMBL/GenBank/DDBJ databases">
        <title>A high-quality reference genome of wild soybean provides a powerful tool to mine soybean genomes.</title>
        <authorList>
            <person name="Xie M."/>
            <person name="Chung C.Y.L."/>
            <person name="Li M.-W."/>
            <person name="Wong F.-L."/>
            <person name="Chan T.-F."/>
            <person name="Lam H.-M."/>
        </authorList>
    </citation>
    <scope>NUCLEOTIDE SEQUENCE [LARGE SCALE GENOMIC DNA]</scope>
    <source>
        <strain evidence="3">cv. W05</strain>
        <tissue evidence="2">Hypocotyl of etiolated seedlings</tissue>
    </source>
</reference>
<keyword evidence="1" id="KW-0812">Transmembrane</keyword>
<evidence type="ECO:0000313" key="2">
    <source>
        <dbReference type="EMBL" id="RZB55349.1"/>
    </source>
</evidence>
<sequence length="60" mass="7013">MTSTVKIFLFKICNSMGFSASGLLQWLHPDIIQLLCYFGYIIAQSLSLQLRCRSWMNYNF</sequence>